<feature type="compositionally biased region" description="Basic and acidic residues" evidence="2">
    <location>
        <begin position="262"/>
        <end position="275"/>
    </location>
</feature>
<evidence type="ECO:0000256" key="1">
    <source>
        <dbReference type="RuleBase" id="RU367052"/>
    </source>
</evidence>
<organism>
    <name type="scientific">Culex quinquefasciatus</name>
    <name type="common">Southern house mosquito</name>
    <name type="synonym">Culex pungens</name>
    <dbReference type="NCBI Taxonomy" id="7176"/>
    <lineage>
        <taxon>Eukaryota</taxon>
        <taxon>Metazoa</taxon>
        <taxon>Ecdysozoa</taxon>
        <taxon>Arthropoda</taxon>
        <taxon>Hexapoda</taxon>
        <taxon>Insecta</taxon>
        <taxon>Pterygota</taxon>
        <taxon>Neoptera</taxon>
        <taxon>Endopterygota</taxon>
        <taxon>Diptera</taxon>
        <taxon>Nematocera</taxon>
        <taxon>Culicoidea</taxon>
        <taxon>Culicidae</taxon>
        <taxon>Culicinae</taxon>
        <taxon>Culicini</taxon>
        <taxon>Culex</taxon>
        <taxon>Culex</taxon>
    </lineage>
</organism>
<comment type="function">
    <text evidence="1">Component of the FACT complex, a general chromatin factor that acts to reorganize nucleosomes. The FACT complex is involved in multiple processes that require DNA as a template such as mRNA elongation, DNA replication and DNA repair. During transcription elongation the FACT complex acts as a histone chaperone that both destabilizes and restores nucleosomal structure. It facilitates the passage of RNA polymerase II and transcription by promoting the dissociation of one histone H2A-H2B dimer from the nucleosome, then subsequently promotes the reestablishment of the nucleosome following the passage of RNA polymerase II.</text>
</comment>
<dbReference type="VEuPathDB" id="VectorBase:CPIJ007563"/>
<dbReference type="Pfam" id="PF14826">
    <property type="entry name" value="FACT-Spt16_Nlob"/>
    <property type="match status" value="1"/>
</dbReference>
<keyword evidence="1" id="KW-0158">Chromosome</keyword>
<dbReference type="Proteomes" id="UP000002320">
    <property type="component" value="Unassembled WGS sequence"/>
</dbReference>
<evidence type="ECO:0000313" key="5">
    <source>
        <dbReference type="EnsemblMetazoa" id="CPIJ007563-PA"/>
    </source>
</evidence>
<dbReference type="GO" id="GO:0031491">
    <property type="term" value="F:nucleosome binding"/>
    <property type="evidence" value="ECO:0007669"/>
    <property type="project" value="TreeGrafter"/>
</dbReference>
<keyword evidence="1" id="KW-0804">Transcription</keyword>
<dbReference type="EMBL" id="DS231990">
    <property type="protein sequence ID" value="EDS30673.1"/>
    <property type="molecule type" value="Genomic_DNA"/>
</dbReference>
<feature type="compositionally biased region" description="Acidic residues" evidence="2">
    <location>
        <begin position="177"/>
        <end position="217"/>
    </location>
</feature>
<dbReference type="GO" id="GO:0035101">
    <property type="term" value="C:FACT complex"/>
    <property type="evidence" value="ECO:0007669"/>
    <property type="project" value="UniProtKB-UniRule"/>
</dbReference>
<keyword evidence="1" id="KW-0805">Transcription regulation</keyword>
<dbReference type="STRING" id="7176.B0WLU5"/>
<keyword evidence="1" id="KW-0234">DNA repair</keyword>
<comment type="subcellular location">
    <subcellularLocation>
        <location evidence="1">Nucleus</location>
    </subcellularLocation>
    <subcellularLocation>
        <location evidence="1">Chromosome</location>
    </subcellularLocation>
</comment>
<dbReference type="eggNOG" id="KOG1189">
    <property type="taxonomic scope" value="Eukaryota"/>
</dbReference>
<reference evidence="5" key="2">
    <citation type="submission" date="2020-05" db="UniProtKB">
        <authorList>
            <consortium name="EnsemblMetazoa"/>
        </authorList>
    </citation>
    <scope>IDENTIFICATION</scope>
    <source>
        <strain evidence="5">JHB</strain>
    </source>
</reference>
<dbReference type="GO" id="GO:0006281">
    <property type="term" value="P:DNA repair"/>
    <property type="evidence" value="ECO:0007669"/>
    <property type="project" value="UniProtKB-UniRule"/>
</dbReference>
<dbReference type="InterPro" id="IPR029148">
    <property type="entry name" value="FACT-SPT16_Nlobe"/>
</dbReference>
<dbReference type="OrthoDB" id="10251642at2759"/>
<name>B0WLU5_CULQU</name>
<proteinExistence type="inferred from homology"/>
<evidence type="ECO:0000259" key="3">
    <source>
        <dbReference type="SMART" id="SM01285"/>
    </source>
</evidence>
<protein>
    <recommendedName>
        <fullName evidence="1">FACT complex subunit</fullName>
    </recommendedName>
</protein>
<dbReference type="PANTHER" id="PTHR13980">
    <property type="entry name" value="CDC68 RELATED"/>
    <property type="match status" value="1"/>
</dbReference>
<dbReference type="GO" id="GO:0006260">
    <property type="term" value="P:DNA replication"/>
    <property type="evidence" value="ECO:0007669"/>
    <property type="project" value="UniProtKB-KW"/>
</dbReference>
<keyword evidence="1" id="KW-0539">Nucleus</keyword>
<evidence type="ECO:0000313" key="4">
    <source>
        <dbReference type="EMBL" id="EDS30673.1"/>
    </source>
</evidence>
<dbReference type="SMART" id="SM01285">
    <property type="entry name" value="FACT-Spt16_Nlob"/>
    <property type="match status" value="1"/>
</dbReference>
<dbReference type="HOGENOM" id="CLU_919058_0_0_1"/>
<dbReference type="Gene3D" id="3.40.350.10">
    <property type="entry name" value="Creatinase/prolidase N-terminal domain"/>
    <property type="match status" value="1"/>
</dbReference>
<dbReference type="PANTHER" id="PTHR13980:SF15">
    <property type="entry name" value="FACT COMPLEX SUBUNIT SPT16"/>
    <property type="match status" value="1"/>
</dbReference>
<dbReference type="GO" id="GO:0006368">
    <property type="term" value="P:transcription elongation by RNA polymerase II"/>
    <property type="evidence" value="ECO:0007669"/>
    <property type="project" value="TreeGrafter"/>
</dbReference>
<keyword evidence="1" id="KW-0227">DNA damage</keyword>
<gene>
    <name evidence="5" type="primary">6040237</name>
    <name evidence="4" type="ORF">CpipJ_CPIJ007563</name>
</gene>
<comment type="subunit">
    <text evidence="1">Component of the FACT complex.</text>
</comment>
<comment type="similarity">
    <text evidence="1">Belongs to the peptidase M24 family. SPT16 subfamily.</text>
</comment>
<keyword evidence="1" id="KW-0235">DNA replication</keyword>
<feature type="region of interest" description="Disordered" evidence="2">
    <location>
        <begin position="159"/>
        <end position="303"/>
    </location>
</feature>
<reference evidence="4" key="1">
    <citation type="submission" date="2007-03" db="EMBL/GenBank/DDBJ databases">
        <title>Annotation of Culex pipiens quinquefasciatus.</title>
        <authorList>
            <consortium name="The Broad Institute Genome Sequencing Platform"/>
            <person name="Atkinson P.W."/>
            <person name="Hemingway J."/>
            <person name="Christensen B.M."/>
            <person name="Higgs S."/>
            <person name="Kodira C."/>
            <person name="Hannick L."/>
            <person name="Megy K."/>
            <person name="O'Leary S."/>
            <person name="Pearson M."/>
            <person name="Haas B.J."/>
            <person name="Mauceli E."/>
            <person name="Wortman J.R."/>
            <person name="Lee N.H."/>
            <person name="Guigo R."/>
            <person name="Stanke M."/>
            <person name="Alvarado L."/>
            <person name="Amedeo P."/>
            <person name="Antoine C.H."/>
            <person name="Arensburger P."/>
            <person name="Bidwell S.L."/>
            <person name="Crawford M."/>
            <person name="Camaro F."/>
            <person name="Devon K."/>
            <person name="Engels R."/>
            <person name="Hammond M."/>
            <person name="Howarth C."/>
            <person name="Koehrsen M."/>
            <person name="Lawson D."/>
            <person name="Montgomery P."/>
            <person name="Nene V."/>
            <person name="Nusbaum C."/>
            <person name="Puiu D."/>
            <person name="Romero-Severson J."/>
            <person name="Severson D.W."/>
            <person name="Shumway M."/>
            <person name="Sisk P."/>
            <person name="Stolte C."/>
            <person name="Zeng Q."/>
            <person name="Eisenstadt E."/>
            <person name="Fraser-Liggett C."/>
            <person name="Strausberg R."/>
            <person name="Galagan J."/>
            <person name="Birren B."/>
            <person name="Collins F.H."/>
        </authorList>
    </citation>
    <scope>NUCLEOTIDE SEQUENCE [LARGE SCALE GENOMIC DNA]</scope>
    <source>
        <strain evidence="4">JHB</strain>
    </source>
</reference>
<accession>B0WLU5</accession>
<evidence type="ECO:0000256" key="2">
    <source>
        <dbReference type="SAM" id="MobiDB-lite"/>
    </source>
</evidence>
<dbReference type="InterPro" id="IPR040258">
    <property type="entry name" value="Spt16"/>
</dbReference>
<dbReference type="VEuPathDB" id="VectorBase:CQUJHB005730"/>
<evidence type="ECO:0000313" key="6">
    <source>
        <dbReference type="Proteomes" id="UP000002320"/>
    </source>
</evidence>
<dbReference type="AlphaFoldDB" id="B0WLU5"/>
<dbReference type="EnsemblMetazoa" id="CPIJ007563-RA">
    <property type="protein sequence ID" value="CPIJ007563-PA"/>
    <property type="gene ID" value="CPIJ007563"/>
</dbReference>
<feature type="compositionally biased region" description="Basic and acidic residues" evidence="2">
    <location>
        <begin position="285"/>
        <end position="294"/>
    </location>
</feature>
<sequence length="303" mass="33854">MSNIVLDKDSFYRRIKRLYANWKEPEFSHDDSLSKVDCIVTAVGVDEETIYSKSTSLQTWLLGYELTDTITVLCEKAIYFLTSKKKIDFLKQIEREAEENVPTVKLLVRDKVSVDGEEGVGKGRMNSCDIRYSEGIQSLNWAKIMKTIVDDPEGFFDNGGWTFLDPESDGEGAANSETEDEEDDAYEPTDDDDPEESDDSEDYSEASEDDSASDEGGIELVSIIEDSCSSKSSSRDKHHHKDKHGSSSGDRHKDKHRSSSGGDKHRSSSGGDKHKSSSSSSHKRSRDDSRDGSSHHKSKKSKK</sequence>
<dbReference type="InParanoid" id="B0WLU5"/>
<dbReference type="KEGG" id="cqu:CpipJ_CPIJ007563"/>
<feature type="domain" description="FACT complex subunit SPT16 N-terminal lobe" evidence="3">
    <location>
        <begin position="6"/>
        <end position="155"/>
    </location>
</feature>
<dbReference type="InterPro" id="IPR029149">
    <property type="entry name" value="Creatin/AminoP/Spt16_N"/>
</dbReference>
<keyword evidence="6" id="KW-1185">Reference proteome</keyword>